<dbReference type="InterPro" id="IPR001611">
    <property type="entry name" value="Leu-rich_rpt"/>
</dbReference>
<gene>
    <name evidence="16" type="primary">LRC48</name>
</gene>
<dbReference type="EMBL" id="GAMC01017554">
    <property type="protein sequence ID" value="JAB89001.1"/>
    <property type="molecule type" value="mRNA"/>
</dbReference>
<comment type="subcellular location">
    <subcellularLocation>
        <location evidence="2">Cytoplasm</location>
        <location evidence="2">Cytoskeleton</location>
        <location evidence="2">Flagellum axoneme</location>
    </subcellularLocation>
</comment>
<evidence type="ECO:0000256" key="13">
    <source>
        <dbReference type="ARBA" id="ARBA00031862"/>
    </source>
</evidence>
<keyword evidence="9" id="KW-0206">Cytoskeleton</keyword>
<keyword evidence="6" id="KW-0282">Flagellum</keyword>
<keyword evidence="10" id="KW-0966">Cell projection</keyword>
<accession>W8BH80</accession>
<keyword evidence="7" id="KW-0175">Coiled coil</keyword>
<evidence type="ECO:0000313" key="16">
    <source>
        <dbReference type="EMBL" id="JAB88999.1"/>
    </source>
</evidence>
<dbReference type="GO" id="GO:0005929">
    <property type="term" value="C:cilium"/>
    <property type="evidence" value="ECO:0007669"/>
    <property type="project" value="TreeGrafter"/>
</dbReference>
<dbReference type="Gene3D" id="3.80.10.10">
    <property type="entry name" value="Ribonuclease Inhibitor"/>
    <property type="match status" value="1"/>
</dbReference>
<dbReference type="Pfam" id="PF14580">
    <property type="entry name" value="LRR_9"/>
    <property type="match status" value="1"/>
</dbReference>
<organism evidence="16">
    <name type="scientific">Ceratitis capitata</name>
    <name type="common">Mediterranean fruit fly</name>
    <name type="synonym">Tephritis capitata</name>
    <dbReference type="NCBI Taxonomy" id="7213"/>
    <lineage>
        <taxon>Eukaryota</taxon>
        <taxon>Metazoa</taxon>
        <taxon>Ecdysozoa</taxon>
        <taxon>Arthropoda</taxon>
        <taxon>Hexapoda</taxon>
        <taxon>Insecta</taxon>
        <taxon>Pterygota</taxon>
        <taxon>Neoptera</taxon>
        <taxon>Endopterygota</taxon>
        <taxon>Diptera</taxon>
        <taxon>Brachycera</taxon>
        <taxon>Muscomorpha</taxon>
        <taxon>Tephritoidea</taxon>
        <taxon>Tephritidae</taxon>
        <taxon>Ceratitis</taxon>
        <taxon>Ceratitis</taxon>
    </lineage>
</organism>
<evidence type="ECO:0000256" key="10">
    <source>
        <dbReference type="ARBA" id="ARBA00023273"/>
    </source>
</evidence>
<dbReference type="PANTHER" id="PTHR45973">
    <property type="entry name" value="PROTEIN PHOSPHATASE 1 REGULATORY SUBUNIT SDS22-RELATED"/>
    <property type="match status" value="1"/>
</dbReference>
<evidence type="ECO:0000256" key="3">
    <source>
        <dbReference type="ARBA" id="ARBA00022490"/>
    </source>
</evidence>
<dbReference type="AlphaFoldDB" id="W8BH80"/>
<evidence type="ECO:0000256" key="8">
    <source>
        <dbReference type="ARBA" id="ARBA00023069"/>
    </source>
</evidence>
<sequence>MSLSRASETNKLDNLKSLDEVIYPEIEPGIISKQMIDKAYLEDGKQGEAARLHQMEPVVYERISVLRLEFKNILRIDHLWILPNLTKLSLNCNKIEVIEHIDMLTALKELDLSFNYIEKIENIEKLVNLEVLSLFNNLIEKIQNLDTLEKLVILSLGNNKISTTHGIERFRFLKDLRVLNLEGNPIEKKENFQMNLYVAAVLPNVKYYEYKTITEEMRHKGQEKYFRELREIEANEEKEILARAAKAKEEYDEKRLASSFVEYLNEHQLYESLWKGDEDGHALLMIGQPATDLAEEYDNDIYDVTQEIYKYGLERFEERELEINEFKQNLEEGQLCIQQMGQDVIEDFLRHKERVFEQATAVLKALELRTLRGEDEESPESLELLDQFDQITVQFDDIINEVWQQLMSQELHLHESIEESTVNFQRRIQEMMAKFVEQVQTFFGQLRDIAIHFSENMTEVATHYINTKLALQDFDDVPQELLHCMEDREAILNLIAGMKDTHIQRIDEREDRLMVRSRDFIENMIDELNSDELERNRAKILEINSFLELMAESLAALQGEIREEVINEEG</sequence>
<dbReference type="PANTHER" id="PTHR45973:SF12">
    <property type="entry name" value="DYNEIN REGULATORY COMPLEX SUBUNIT 3"/>
    <property type="match status" value="1"/>
</dbReference>
<evidence type="ECO:0000256" key="6">
    <source>
        <dbReference type="ARBA" id="ARBA00022846"/>
    </source>
</evidence>
<keyword evidence="8" id="KW-0969">Cilium</keyword>
<evidence type="ECO:0000256" key="2">
    <source>
        <dbReference type="ARBA" id="ARBA00004611"/>
    </source>
</evidence>
<protein>
    <recommendedName>
        <fullName evidence="11">Dynein axonemal assembly factor 1 homolog</fullName>
    </recommendedName>
    <alternativeName>
        <fullName evidence="13">Defective transmitter-recycling protein</fullName>
    </alternativeName>
    <alternativeName>
        <fullName evidence="15">Dynein regulatory complex subunit 3</fullName>
    </alternativeName>
    <alternativeName>
        <fullName evidence="12">Leucine-rich repeat-containing protein 50 homolog</fullName>
    </alternativeName>
</protein>
<evidence type="ECO:0000256" key="5">
    <source>
        <dbReference type="ARBA" id="ARBA00022737"/>
    </source>
</evidence>
<evidence type="ECO:0000256" key="7">
    <source>
        <dbReference type="ARBA" id="ARBA00023054"/>
    </source>
</evidence>
<evidence type="ECO:0000256" key="11">
    <source>
        <dbReference type="ARBA" id="ARBA00024433"/>
    </source>
</evidence>
<reference evidence="16" key="2">
    <citation type="journal article" date="2014" name="BMC Genomics">
        <title>A genomic perspective to assessing quality of mass-reared SIT flies used in Mediterranean fruit fly (Ceratitis capitata) eradication in California.</title>
        <authorList>
            <person name="Calla B."/>
            <person name="Hall B."/>
            <person name="Hou S."/>
            <person name="Geib S.M."/>
        </authorList>
    </citation>
    <scope>NUCLEOTIDE SEQUENCE</scope>
</reference>
<evidence type="ECO:0000256" key="15">
    <source>
        <dbReference type="ARBA" id="ARBA00040950"/>
    </source>
</evidence>
<evidence type="ECO:0000256" key="4">
    <source>
        <dbReference type="ARBA" id="ARBA00022614"/>
    </source>
</evidence>
<evidence type="ECO:0000256" key="1">
    <source>
        <dbReference type="ARBA" id="ARBA00003843"/>
    </source>
</evidence>
<keyword evidence="4" id="KW-0433">Leucine-rich repeat</keyword>
<dbReference type="SUPFAM" id="SSF52075">
    <property type="entry name" value="Outer arm dynein light chain 1"/>
    <property type="match status" value="1"/>
</dbReference>
<dbReference type="InterPro" id="IPR050576">
    <property type="entry name" value="Cilia_flagella_integrity"/>
</dbReference>
<dbReference type="SMART" id="SM00365">
    <property type="entry name" value="LRR_SD22"/>
    <property type="match status" value="5"/>
</dbReference>
<keyword evidence="3" id="KW-0963">Cytoplasm</keyword>
<comment type="similarity">
    <text evidence="14">Belongs to the DRC3 family.</text>
</comment>
<evidence type="ECO:0000256" key="12">
    <source>
        <dbReference type="ARBA" id="ARBA00030843"/>
    </source>
</evidence>
<dbReference type="OrthoDB" id="27917at2759"/>
<name>W8BH80_CERCA</name>
<dbReference type="InterPro" id="IPR032675">
    <property type="entry name" value="LRR_dom_sf"/>
</dbReference>
<evidence type="ECO:0000256" key="14">
    <source>
        <dbReference type="ARBA" id="ARBA00038378"/>
    </source>
</evidence>
<proteinExistence type="evidence at transcript level"/>
<dbReference type="PROSITE" id="PS51450">
    <property type="entry name" value="LRR"/>
    <property type="match status" value="3"/>
</dbReference>
<dbReference type="EMBL" id="GAMC01017556">
    <property type="protein sequence ID" value="JAB88999.1"/>
    <property type="molecule type" value="mRNA"/>
</dbReference>
<reference evidence="16" key="1">
    <citation type="submission" date="2013-07" db="EMBL/GenBank/DDBJ databases">
        <authorList>
            <person name="Geib S."/>
        </authorList>
    </citation>
    <scope>NUCLEOTIDE SEQUENCE</scope>
</reference>
<keyword evidence="5" id="KW-0677">Repeat</keyword>
<evidence type="ECO:0000256" key="9">
    <source>
        <dbReference type="ARBA" id="ARBA00023212"/>
    </source>
</evidence>
<comment type="function">
    <text evidence="1">Cilium-specific protein required for cilia structures.</text>
</comment>